<dbReference type="InterPro" id="IPR036250">
    <property type="entry name" value="AcylCo_DH-like_C"/>
</dbReference>
<evidence type="ECO:0000256" key="4">
    <source>
        <dbReference type="ARBA" id="ARBA00022630"/>
    </source>
</evidence>
<evidence type="ECO:0000259" key="9">
    <source>
        <dbReference type="Pfam" id="PF00441"/>
    </source>
</evidence>
<feature type="domain" description="Acyl-CoA dehydrogenase/oxidase N-terminal" evidence="10">
    <location>
        <begin position="154"/>
        <end position="219"/>
    </location>
</feature>
<evidence type="ECO:0000256" key="7">
    <source>
        <dbReference type="ARBA" id="ARBA00023002"/>
    </source>
</evidence>
<dbReference type="GO" id="GO:0050660">
    <property type="term" value="F:flavin adenine dinucleotide binding"/>
    <property type="evidence" value="ECO:0007669"/>
    <property type="project" value="InterPro"/>
</dbReference>
<evidence type="ECO:0000313" key="14">
    <source>
        <dbReference type="WBParaSite" id="BPAG_0000040901-mRNA-1"/>
    </source>
</evidence>
<dbReference type="Proteomes" id="UP000278627">
    <property type="component" value="Unassembled WGS sequence"/>
</dbReference>
<evidence type="ECO:0000256" key="2">
    <source>
        <dbReference type="ARBA" id="ARBA00004173"/>
    </source>
</evidence>
<dbReference type="GO" id="GO:0005739">
    <property type="term" value="C:mitochondrion"/>
    <property type="evidence" value="ECO:0007669"/>
    <property type="project" value="UniProtKB-SubCell"/>
</dbReference>
<reference evidence="12 13" key="2">
    <citation type="submission" date="2018-11" db="EMBL/GenBank/DDBJ databases">
        <authorList>
            <consortium name="Pathogen Informatics"/>
        </authorList>
    </citation>
    <scope>NUCLEOTIDE SEQUENCE [LARGE SCALE GENOMIC DNA]</scope>
</reference>
<protein>
    <submittedName>
        <fullName evidence="14">Acyl-CoA dehydrogenase family member 9, mitochondrial</fullName>
    </submittedName>
</protein>
<sequence length="658" mass="74453">MAYNRRAIIFVRIVSLNEREFKYEGKKQVLRGKMRRNHALKMVLFQLYSVGIKSILPVRSCHSVKTENSKVIKGLCGLSALDIVKEHGIPIQRVSLSRGLALNRFEKDFLIYPEYSDTDEANKMLQLLSSLNKDIKAAANQKDSLMAIWDNYKLSSYVVPKKYGGVDMCYKDLLTICEGLGSCWRFYFRFEQTHLASSLISLYGNDLQKLHYLPQIASGVIRPVVGFSRPEMEPNLKSVTSLCDPTNGKQNLIATNYFINAEDANLLLVFAKQAGDKVVCYLFERKDGNSVFEMGTKTSVFGRDGLKVNLLDFKQMTVESSAVLGKPVDEKKISPKTLVKRITFGAAVVGFMKTLINSLSEYCNRTLQQNLPLAEMNAVKHLVTKLALNTYVLESMCYYVGGLHDEKLVLSLDVEEAIIHKYARHLLSEALSSTIDVVGINTATSGMNFNELLNEIMASLLLSSTELDLKKFVASQVIMSYANTNADSIRQWRSFDKRLYERIFGRVEKAISFHDPKLQHFIAEHAHPSLKDACINLEHTMWRLESLLNLLLSNHGKSIINDYTALGAISKVIEYNFGMITTIARSSRSYSIGLRNSDLEISWAQLYCSEAANMSMAELRKLYDYFRFERMNSVHANIGESVLNAGEYCIESPITRNW</sequence>
<dbReference type="SUPFAM" id="SSF56645">
    <property type="entry name" value="Acyl-CoA dehydrogenase NM domain-like"/>
    <property type="match status" value="1"/>
</dbReference>
<dbReference type="InterPro" id="IPR037069">
    <property type="entry name" value="AcylCoA_DH/ox_N_sf"/>
</dbReference>
<dbReference type="InterPro" id="IPR009075">
    <property type="entry name" value="AcylCo_DH/oxidase_C"/>
</dbReference>
<keyword evidence="8" id="KW-0496">Mitochondrion</keyword>
<evidence type="ECO:0000313" key="13">
    <source>
        <dbReference type="Proteomes" id="UP000278627"/>
    </source>
</evidence>
<dbReference type="Gene3D" id="1.10.540.10">
    <property type="entry name" value="Acyl-CoA dehydrogenase/oxidase, N-terminal domain"/>
    <property type="match status" value="1"/>
</dbReference>
<evidence type="ECO:0000256" key="3">
    <source>
        <dbReference type="ARBA" id="ARBA00009347"/>
    </source>
</evidence>
<evidence type="ECO:0000256" key="6">
    <source>
        <dbReference type="ARBA" id="ARBA00022946"/>
    </source>
</evidence>
<feature type="domain" description="ACAD9/ACADV-like C-terminal" evidence="11">
    <location>
        <begin position="528"/>
        <end position="641"/>
    </location>
</feature>
<keyword evidence="13" id="KW-1185">Reference proteome</keyword>
<proteinExistence type="inferred from homology"/>
<comment type="subcellular location">
    <subcellularLocation>
        <location evidence="2">Mitochondrion</location>
    </subcellularLocation>
</comment>
<accession>A0A158PPX1</accession>
<evidence type="ECO:0000256" key="8">
    <source>
        <dbReference type="ARBA" id="ARBA00023128"/>
    </source>
</evidence>
<name>A0A158PPX1_BRUPA</name>
<dbReference type="Pfam" id="PF00441">
    <property type="entry name" value="Acyl-CoA_dh_1"/>
    <property type="match status" value="1"/>
</dbReference>
<dbReference type="Pfam" id="PF02771">
    <property type="entry name" value="Acyl-CoA_dh_N"/>
    <property type="match status" value="1"/>
</dbReference>
<comment type="similarity">
    <text evidence="3">Belongs to the acyl-CoA dehydrogenase family.</text>
</comment>
<organism evidence="14">
    <name type="scientific">Brugia pahangi</name>
    <name type="common">Filarial nematode worm</name>
    <dbReference type="NCBI Taxonomy" id="6280"/>
    <lineage>
        <taxon>Eukaryota</taxon>
        <taxon>Metazoa</taxon>
        <taxon>Ecdysozoa</taxon>
        <taxon>Nematoda</taxon>
        <taxon>Chromadorea</taxon>
        <taxon>Rhabditida</taxon>
        <taxon>Spirurina</taxon>
        <taxon>Spiruromorpha</taxon>
        <taxon>Filarioidea</taxon>
        <taxon>Onchocercidae</taxon>
        <taxon>Brugia</taxon>
    </lineage>
</organism>
<dbReference type="EMBL" id="UZAD01000017">
    <property type="protein sequence ID" value="VDN81596.1"/>
    <property type="molecule type" value="Genomic_DNA"/>
</dbReference>
<dbReference type="InterPro" id="IPR013786">
    <property type="entry name" value="AcylCoA_DH/ox_N"/>
</dbReference>
<comment type="cofactor">
    <cofactor evidence="1">
        <name>FAD</name>
        <dbReference type="ChEBI" id="CHEBI:57692"/>
    </cofactor>
</comment>
<evidence type="ECO:0000259" key="11">
    <source>
        <dbReference type="Pfam" id="PF21343"/>
    </source>
</evidence>
<dbReference type="InterPro" id="IPR046373">
    <property type="entry name" value="Acyl-CoA_Oxase/DH_mid-dom_sf"/>
</dbReference>
<keyword evidence="4" id="KW-0285">Flavoprotein</keyword>
<dbReference type="Gene3D" id="2.40.110.10">
    <property type="entry name" value="Butyryl-CoA Dehydrogenase, subunit A, domain 2"/>
    <property type="match status" value="1"/>
</dbReference>
<keyword evidence="5" id="KW-0274">FAD</keyword>
<dbReference type="Gene3D" id="1.20.140.10">
    <property type="entry name" value="Butyryl-CoA Dehydrogenase, subunit A, domain 3"/>
    <property type="match status" value="2"/>
</dbReference>
<reference evidence="14" key="1">
    <citation type="submission" date="2016-04" db="UniProtKB">
        <authorList>
            <consortium name="WormBaseParasite"/>
        </authorList>
    </citation>
    <scope>IDENTIFICATION</scope>
</reference>
<evidence type="ECO:0000313" key="12">
    <source>
        <dbReference type="EMBL" id="VDN81596.1"/>
    </source>
</evidence>
<evidence type="ECO:0000256" key="1">
    <source>
        <dbReference type="ARBA" id="ARBA00001974"/>
    </source>
</evidence>
<dbReference type="WBParaSite" id="BPAG_0000040901-mRNA-1">
    <property type="protein sequence ID" value="BPAG_0000040901-mRNA-1"/>
    <property type="gene ID" value="BPAG_0000040901"/>
</dbReference>
<dbReference type="GO" id="GO:0006631">
    <property type="term" value="P:fatty acid metabolic process"/>
    <property type="evidence" value="ECO:0007669"/>
    <property type="project" value="UniProtKB-ARBA"/>
</dbReference>
<dbReference type="InterPro" id="IPR009100">
    <property type="entry name" value="AcylCoA_DH/oxidase_NM_dom_sf"/>
</dbReference>
<dbReference type="SUPFAM" id="SSF47203">
    <property type="entry name" value="Acyl-CoA dehydrogenase C-terminal domain-like"/>
    <property type="match status" value="1"/>
</dbReference>
<dbReference type="GO" id="GO:0003995">
    <property type="term" value="F:acyl-CoA dehydrogenase activity"/>
    <property type="evidence" value="ECO:0007669"/>
    <property type="project" value="TreeGrafter"/>
</dbReference>
<dbReference type="STRING" id="6280.A0A158PPX1"/>
<feature type="domain" description="Acyl-CoA dehydrogenase/oxidase C-terminal" evidence="9">
    <location>
        <begin position="339"/>
        <end position="457"/>
    </location>
</feature>
<dbReference type="Pfam" id="PF21343">
    <property type="entry name" value="ACAD9-ACADV_C"/>
    <property type="match status" value="1"/>
</dbReference>
<evidence type="ECO:0000259" key="10">
    <source>
        <dbReference type="Pfam" id="PF02771"/>
    </source>
</evidence>
<keyword evidence="7" id="KW-0560">Oxidoreductase</keyword>
<dbReference type="PANTHER" id="PTHR43884:SF9">
    <property type="entry name" value="COMPLEX I ASSEMBLY FACTOR ACAD9, MITOCHONDRIAL"/>
    <property type="match status" value="1"/>
</dbReference>
<gene>
    <name evidence="12" type="ORF">BPAG_LOCUS410</name>
</gene>
<keyword evidence="6" id="KW-0809">Transit peptide</keyword>
<dbReference type="PANTHER" id="PTHR43884">
    <property type="entry name" value="ACYL-COA DEHYDROGENASE"/>
    <property type="match status" value="1"/>
</dbReference>
<dbReference type="InterPro" id="IPR049448">
    <property type="entry name" value="ACAD9/ACADV-like_C"/>
</dbReference>
<dbReference type="AlphaFoldDB" id="A0A158PPX1"/>
<evidence type="ECO:0000256" key="5">
    <source>
        <dbReference type="ARBA" id="ARBA00022827"/>
    </source>
</evidence>